<reference evidence="1" key="1">
    <citation type="journal article" date="2021" name="J. Hered.">
        <title>Genome Assembly of Salicaceae Populus deltoides (Eastern Cottonwood) I-69 Based on Nanopore Sequencing and Hi-C Technologies.</title>
        <authorList>
            <person name="Bai S."/>
            <person name="Wu H."/>
            <person name="Zhang J."/>
            <person name="Pan Z."/>
            <person name="Zhao W."/>
            <person name="Li Z."/>
            <person name="Tong C."/>
        </authorList>
    </citation>
    <scope>NUCLEOTIDE SEQUENCE</scope>
    <source>
        <tissue evidence="1">Leaf</tissue>
    </source>
</reference>
<proteinExistence type="predicted"/>
<gene>
    <name evidence="1" type="ORF">H0E87_021530</name>
</gene>
<keyword evidence="2" id="KW-1185">Reference proteome</keyword>
<organism evidence="1 2">
    <name type="scientific">Populus deltoides</name>
    <name type="common">Eastern poplar</name>
    <name type="synonym">Eastern cottonwood</name>
    <dbReference type="NCBI Taxonomy" id="3696"/>
    <lineage>
        <taxon>Eukaryota</taxon>
        <taxon>Viridiplantae</taxon>
        <taxon>Streptophyta</taxon>
        <taxon>Embryophyta</taxon>
        <taxon>Tracheophyta</taxon>
        <taxon>Spermatophyta</taxon>
        <taxon>Magnoliopsida</taxon>
        <taxon>eudicotyledons</taxon>
        <taxon>Gunneridae</taxon>
        <taxon>Pentapetalae</taxon>
        <taxon>rosids</taxon>
        <taxon>fabids</taxon>
        <taxon>Malpighiales</taxon>
        <taxon>Salicaceae</taxon>
        <taxon>Saliceae</taxon>
        <taxon>Populus</taxon>
    </lineage>
</organism>
<dbReference type="Proteomes" id="UP000807159">
    <property type="component" value="Chromosome 12"/>
</dbReference>
<comment type="caution">
    <text evidence="1">The sequence shown here is derived from an EMBL/GenBank/DDBJ whole genome shotgun (WGS) entry which is preliminary data.</text>
</comment>
<evidence type="ECO:0000313" key="2">
    <source>
        <dbReference type="Proteomes" id="UP000807159"/>
    </source>
</evidence>
<accession>A0A8T2XG39</accession>
<sequence>MVASGTAWTPRKPHRSLAFLKKIPLRLISLPLVSKAFFYWLTPSTPGMEASHAVSGDNKVNNLSELP</sequence>
<evidence type="ECO:0000313" key="1">
    <source>
        <dbReference type="EMBL" id="KAH8491970.1"/>
    </source>
</evidence>
<dbReference type="AlphaFoldDB" id="A0A8T2XG39"/>
<dbReference type="EMBL" id="JACEGQ020000012">
    <property type="protein sequence ID" value="KAH8491970.1"/>
    <property type="molecule type" value="Genomic_DNA"/>
</dbReference>
<protein>
    <submittedName>
        <fullName evidence="1">Uncharacterized protein</fullName>
    </submittedName>
</protein>
<name>A0A8T2XG39_POPDE</name>